<keyword evidence="1" id="KW-0548">Nucleotidyltransferase</keyword>
<evidence type="ECO:0000313" key="2">
    <source>
        <dbReference type="Proteomes" id="UP000569005"/>
    </source>
</evidence>
<reference evidence="1" key="1">
    <citation type="submission" date="2020-08" db="EMBL/GenBank/DDBJ databases">
        <title>Genomic Encyclopedia of Type Strains, Phase IV (KMG-V): Genome sequencing to study the core and pangenomes of soil and plant-associated prokaryotes.</title>
        <authorList>
            <person name="Whitman W."/>
        </authorList>
    </citation>
    <scope>NUCLEOTIDE SEQUENCE</scope>
    <source>
        <strain evidence="1">M8UP15</strain>
    </source>
</reference>
<evidence type="ECO:0000313" key="1">
    <source>
        <dbReference type="EMBL" id="MBB5337791.1"/>
    </source>
</evidence>
<gene>
    <name evidence="1" type="ORF">HDF13_000124</name>
</gene>
<organism evidence="1 2">
    <name type="scientific">Tunturiibacter gelidiferens</name>
    <dbReference type="NCBI Taxonomy" id="3069689"/>
    <lineage>
        <taxon>Bacteria</taxon>
        <taxon>Pseudomonadati</taxon>
        <taxon>Acidobacteriota</taxon>
        <taxon>Terriglobia</taxon>
        <taxon>Terriglobales</taxon>
        <taxon>Acidobacteriaceae</taxon>
        <taxon>Tunturiibacter</taxon>
    </lineage>
</organism>
<dbReference type="EMBL" id="JACHEA010000001">
    <property type="protein sequence ID" value="MBB5337791.1"/>
    <property type="molecule type" value="Genomic_DNA"/>
</dbReference>
<proteinExistence type="predicted"/>
<keyword evidence="1" id="KW-0808">Transferase</keyword>
<accession>A0ACC5NTL9</accession>
<comment type="caution">
    <text evidence="1">The sequence shown here is derived from an EMBL/GenBank/DDBJ whole genome shotgun (WGS) entry which is preliminary data.</text>
</comment>
<protein>
    <submittedName>
        <fullName evidence="1">Phosphatidate cytidylyltransferase</fullName>
        <ecNumber evidence="1">2.7.7.41</ecNumber>
    </submittedName>
</protein>
<dbReference type="EC" id="2.7.7.41" evidence="1"/>
<name>A0ACC5NTL9_9BACT</name>
<sequence length="300" mass="32435">MIFYDPIYPVQDFMKRILTATVLILAVFALIFFGQLWMITLFSAIVAELAAYEYLKLASVGAEAHGAKLRIPIWWMTLGTALAFVVTLPNVPVESQLPVLSGLTLILFAWNGFRAPLIQVLPDTAQGLFGLIYIAYPLTLVPLLWKQEDGPALVLFLMVCVWAGDIAALYIGRAFGKRKLAPRLSPGKTWAGSIASIVGSVIAASIVIAIADTLTAHGNTLLHISEPLWQSLLLAAILNIAAQLGDLLESAIKRGAGVKDSGTMLPGHGGILDRIDALLLAAPVLWYVLLLKDYFGLGRF</sequence>
<dbReference type="Proteomes" id="UP000569005">
    <property type="component" value="Unassembled WGS sequence"/>
</dbReference>
<keyword evidence="2" id="KW-1185">Reference proteome</keyword>